<organism evidence="1 2">
    <name type="scientific">Bacteroides salyersiae CL02T12C01</name>
    <dbReference type="NCBI Taxonomy" id="997887"/>
    <lineage>
        <taxon>Bacteria</taxon>
        <taxon>Pseudomonadati</taxon>
        <taxon>Bacteroidota</taxon>
        <taxon>Bacteroidia</taxon>
        <taxon>Bacteroidales</taxon>
        <taxon>Bacteroidaceae</taxon>
        <taxon>Bacteroides</taxon>
    </lineage>
</organism>
<evidence type="ECO:0000313" key="1">
    <source>
        <dbReference type="EMBL" id="EIY61933.1"/>
    </source>
</evidence>
<gene>
    <name evidence="1" type="ORF">HMPREF1071_02553</name>
</gene>
<dbReference type="AlphaFoldDB" id="I9T070"/>
<keyword evidence="2" id="KW-1185">Reference proteome</keyword>
<name>I9T070_9BACE</name>
<reference evidence="1 2" key="1">
    <citation type="submission" date="2012-02" db="EMBL/GenBank/DDBJ databases">
        <title>The Genome Sequence of Bacteroides salyersiae CL02T12C01.</title>
        <authorList>
            <consortium name="The Broad Institute Genome Sequencing Platform"/>
            <person name="Earl A."/>
            <person name="Ward D."/>
            <person name="Feldgarden M."/>
            <person name="Gevers D."/>
            <person name="Zitomersky N.L."/>
            <person name="Coyne M.J."/>
            <person name="Comstock L.E."/>
            <person name="Young S.K."/>
            <person name="Zeng Q."/>
            <person name="Gargeya S."/>
            <person name="Fitzgerald M."/>
            <person name="Haas B."/>
            <person name="Abouelleil A."/>
            <person name="Alvarado L."/>
            <person name="Arachchi H.M."/>
            <person name="Berlin A."/>
            <person name="Chapman S.B."/>
            <person name="Gearin G."/>
            <person name="Goldberg J."/>
            <person name="Griggs A."/>
            <person name="Gujja S."/>
            <person name="Hansen M."/>
            <person name="Heiman D."/>
            <person name="Howarth C."/>
            <person name="Larimer J."/>
            <person name="Lui A."/>
            <person name="MacDonald P.J.P."/>
            <person name="McCowen C."/>
            <person name="Montmayeur A."/>
            <person name="Murphy C."/>
            <person name="Neiman D."/>
            <person name="Pearson M."/>
            <person name="Priest M."/>
            <person name="Roberts A."/>
            <person name="Saif S."/>
            <person name="Shea T."/>
            <person name="Sisk P."/>
            <person name="Stolte C."/>
            <person name="Sykes S."/>
            <person name="Wortman J."/>
            <person name="Nusbaum C."/>
            <person name="Birren B."/>
        </authorList>
    </citation>
    <scope>NUCLEOTIDE SEQUENCE [LARGE SCALE GENOMIC DNA]</scope>
    <source>
        <strain evidence="1 2">CL02T12C01</strain>
    </source>
</reference>
<dbReference type="Proteomes" id="UP000005150">
    <property type="component" value="Unassembled WGS sequence"/>
</dbReference>
<proteinExistence type="predicted"/>
<accession>I9T070</accession>
<comment type="caution">
    <text evidence="1">The sequence shown here is derived from an EMBL/GenBank/DDBJ whole genome shotgun (WGS) entry which is preliminary data.</text>
</comment>
<evidence type="ECO:0000313" key="2">
    <source>
        <dbReference type="Proteomes" id="UP000005150"/>
    </source>
</evidence>
<sequence>MNVISFSGQDDNSITFSTKVNLSVANSMNDIAKSDF</sequence>
<protein>
    <submittedName>
        <fullName evidence="1">Uncharacterized protein</fullName>
    </submittedName>
</protein>
<dbReference type="HOGENOM" id="CLU_3354636_0_0_10"/>
<dbReference type="EMBL" id="AGXV01000032">
    <property type="protein sequence ID" value="EIY61933.1"/>
    <property type="molecule type" value="Genomic_DNA"/>
</dbReference>